<evidence type="ECO:0000313" key="1">
    <source>
        <dbReference type="EMBL" id="TEB20235.1"/>
    </source>
</evidence>
<dbReference type="AlphaFoldDB" id="A0A4Y7SEL4"/>
<dbReference type="Proteomes" id="UP000298030">
    <property type="component" value="Unassembled WGS sequence"/>
</dbReference>
<evidence type="ECO:0000313" key="2">
    <source>
        <dbReference type="Proteomes" id="UP000298030"/>
    </source>
</evidence>
<dbReference type="EMBL" id="QPFP01000149">
    <property type="protein sequence ID" value="TEB20235.1"/>
    <property type="molecule type" value="Genomic_DNA"/>
</dbReference>
<dbReference type="OrthoDB" id="1607513at2759"/>
<reference evidence="1 2" key="1">
    <citation type="journal article" date="2019" name="Nat. Ecol. Evol.">
        <title>Megaphylogeny resolves global patterns of mushroom evolution.</title>
        <authorList>
            <person name="Varga T."/>
            <person name="Krizsan K."/>
            <person name="Foldi C."/>
            <person name="Dima B."/>
            <person name="Sanchez-Garcia M."/>
            <person name="Sanchez-Ramirez S."/>
            <person name="Szollosi G.J."/>
            <person name="Szarkandi J.G."/>
            <person name="Papp V."/>
            <person name="Albert L."/>
            <person name="Andreopoulos W."/>
            <person name="Angelini C."/>
            <person name="Antonin V."/>
            <person name="Barry K.W."/>
            <person name="Bougher N.L."/>
            <person name="Buchanan P."/>
            <person name="Buyck B."/>
            <person name="Bense V."/>
            <person name="Catcheside P."/>
            <person name="Chovatia M."/>
            <person name="Cooper J."/>
            <person name="Damon W."/>
            <person name="Desjardin D."/>
            <person name="Finy P."/>
            <person name="Geml J."/>
            <person name="Haridas S."/>
            <person name="Hughes K."/>
            <person name="Justo A."/>
            <person name="Karasinski D."/>
            <person name="Kautmanova I."/>
            <person name="Kiss B."/>
            <person name="Kocsube S."/>
            <person name="Kotiranta H."/>
            <person name="LaButti K.M."/>
            <person name="Lechner B.E."/>
            <person name="Liimatainen K."/>
            <person name="Lipzen A."/>
            <person name="Lukacs Z."/>
            <person name="Mihaltcheva S."/>
            <person name="Morgado L.N."/>
            <person name="Niskanen T."/>
            <person name="Noordeloos M.E."/>
            <person name="Ohm R.A."/>
            <person name="Ortiz-Santana B."/>
            <person name="Ovrebo C."/>
            <person name="Racz N."/>
            <person name="Riley R."/>
            <person name="Savchenko A."/>
            <person name="Shiryaev A."/>
            <person name="Soop K."/>
            <person name="Spirin V."/>
            <person name="Szebenyi C."/>
            <person name="Tomsovsky M."/>
            <person name="Tulloss R.E."/>
            <person name="Uehling J."/>
            <person name="Grigoriev I.V."/>
            <person name="Vagvolgyi C."/>
            <person name="Papp T."/>
            <person name="Martin F.M."/>
            <person name="Miettinen O."/>
            <person name="Hibbett D.S."/>
            <person name="Nagy L.G."/>
        </authorList>
    </citation>
    <scope>NUCLEOTIDE SEQUENCE [LARGE SCALE GENOMIC DNA]</scope>
    <source>
        <strain evidence="1 2">FP101781</strain>
    </source>
</reference>
<proteinExistence type="predicted"/>
<keyword evidence="2" id="KW-1185">Reference proteome</keyword>
<feature type="non-terminal residue" evidence="1">
    <location>
        <position position="63"/>
    </location>
</feature>
<comment type="caution">
    <text evidence="1">The sequence shown here is derived from an EMBL/GenBank/DDBJ whole genome shotgun (WGS) entry which is preliminary data.</text>
</comment>
<gene>
    <name evidence="1" type="ORF">FA13DRAFT_1586244</name>
</gene>
<protein>
    <submittedName>
        <fullName evidence="1">Uncharacterized protein</fullName>
    </submittedName>
</protein>
<accession>A0A4Y7SEL4</accession>
<sequence>MLYLGDGKLSDSDLPKRAAITSMVMNAHAAEIIAIRKELQTSEGRISFTMDLWTDHNLRPFMS</sequence>
<name>A0A4Y7SEL4_COPMI</name>
<organism evidence="1 2">
    <name type="scientific">Coprinellus micaceus</name>
    <name type="common">Glistening ink-cap mushroom</name>
    <name type="synonym">Coprinus micaceus</name>
    <dbReference type="NCBI Taxonomy" id="71717"/>
    <lineage>
        <taxon>Eukaryota</taxon>
        <taxon>Fungi</taxon>
        <taxon>Dikarya</taxon>
        <taxon>Basidiomycota</taxon>
        <taxon>Agaricomycotina</taxon>
        <taxon>Agaricomycetes</taxon>
        <taxon>Agaricomycetidae</taxon>
        <taxon>Agaricales</taxon>
        <taxon>Agaricineae</taxon>
        <taxon>Psathyrellaceae</taxon>
        <taxon>Coprinellus</taxon>
    </lineage>
</organism>